<sequence>MVYLNHFVFSNKNRFFVLLLLLVLGGCSSSVWNNPHGLLGGLFSSSPSSTSGKSSVVGGTPKQVPQSGSLPSSPSDGTDLGRTLSPPEFVHVVPFEEGDGAYVQWSMVPGATDYFLYKNGKLVVDTPSTIYRLYGLLPCHHYHLALWSSDSVRLSKKSLSFVVHTRGCGSPPTRE</sequence>
<dbReference type="SUPFAM" id="SSF49265">
    <property type="entry name" value="Fibronectin type III"/>
    <property type="match status" value="1"/>
</dbReference>
<dbReference type="HOGENOM" id="CLU_1561037_0_0_0"/>
<feature type="region of interest" description="Disordered" evidence="1">
    <location>
        <begin position="52"/>
        <end position="79"/>
    </location>
</feature>
<evidence type="ECO:0000313" key="3">
    <source>
        <dbReference type="Proteomes" id="UP000007382"/>
    </source>
</evidence>
<evidence type="ECO:0000256" key="1">
    <source>
        <dbReference type="SAM" id="MobiDB-lite"/>
    </source>
</evidence>
<organism evidence="2 3">
    <name type="scientific">Leptospirillum ferrooxidans (strain C2-3)</name>
    <dbReference type="NCBI Taxonomy" id="1162668"/>
    <lineage>
        <taxon>Bacteria</taxon>
        <taxon>Pseudomonadati</taxon>
        <taxon>Nitrospirota</taxon>
        <taxon>Nitrospiria</taxon>
        <taxon>Nitrospirales</taxon>
        <taxon>Nitrospiraceae</taxon>
        <taxon>Leptospirillum</taxon>
    </lineage>
</organism>
<protein>
    <recommendedName>
        <fullName evidence="4">Fibronectin type-III domain-containing protein</fullName>
    </recommendedName>
</protein>
<dbReference type="PATRIC" id="fig|1162668.3.peg.2529"/>
<dbReference type="KEGG" id="lfc:LFE_2133"/>
<feature type="compositionally biased region" description="Polar residues" evidence="1">
    <location>
        <begin position="63"/>
        <end position="76"/>
    </location>
</feature>
<reference evidence="3" key="2">
    <citation type="submission" date="2012-03" db="EMBL/GenBank/DDBJ databases">
        <title>The complete genome sequence of the pioneer microbe on fresh volcanic deposit, Leptospirillum ferrooxidans strain C2-3.</title>
        <authorList>
            <person name="Fujimura R."/>
            <person name="Sato Y."/>
            <person name="Nishizawa T."/>
            <person name="Nanba K."/>
            <person name="Oshima K."/>
            <person name="Hattori M."/>
            <person name="Kamijo T."/>
            <person name="Ohta H."/>
        </authorList>
    </citation>
    <scope>NUCLEOTIDE SEQUENCE [LARGE SCALE GENOMIC DNA]</scope>
    <source>
        <strain evidence="3">C2-3</strain>
    </source>
</reference>
<keyword evidence="3" id="KW-1185">Reference proteome</keyword>
<dbReference type="OrthoDB" id="99456at2"/>
<feature type="compositionally biased region" description="Low complexity" evidence="1">
    <location>
        <begin position="52"/>
        <end position="62"/>
    </location>
</feature>
<gene>
    <name evidence="2" type="ordered locus">LFE_2133</name>
</gene>
<proteinExistence type="predicted"/>
<dbReference type="EMBL" id="AP012342">
    <property type="protein sequence ID" value="BAM07806.1"/>
    <property type="molecule type" value="Genomic_DNA"/>
</dbReference>
<evidence type="ECO:0008006" key="4">
    <source>
        <dbReference type="Google" id="ProtNLM"/>
    </source>
</evidence>
<accession>I0IRA7</accession>
<dbReference type="RefSeq" id="WP_014450289.1">
    <property type="nucleotide sequence ID" value="NC_017094.1"/>
</dbReference>
<evidence type="ECO:0000313" key="2">
    <source>
        <dbReference type="EMBL" id="BAM07806.1"/>
    </source>
</evidence>
<dbReference type="Proteomes" id="UP000007382">
    <property type="component" value="Chromosome"/>
</dbReference>
<dbReference type="InterPro" id="IPR036116">
    <property type="entry name" value="FN3_sf"/>
</dbReference>
<reference evidence="2 3" key="1">
    <citation type="journal article" date="2012" name="J. Bacteriol.">
        <title>Complete Genome Sequence of Leptospirillum ferrooxidans Strain C2-3, Isolated from a Fresh Volcanic Ash Deposit on the Island of Miyake, Japan.</title>
        <authorList>
            <person name="Fujimura R."/>
            <person name="Sato Y."/>
            <person name="Nishizawa T."/>
            <person name="Oshima K."/>
            <person name="Kim S.-W."/>
            <person name="Hattori M."/>
            <person name="Kamijo T."/>
            <person name="Ohta H."/>
        </authorList>
    </citation>
    <scope>NUCLEOTIDE SEQUENCE [LARGE SCALE GENOMIC DNA]</scope>
    <source>
        <strain evidence="2 3">C2-3</strain>
    </source>
</reference>
<dbReference type="AlphaFoldDB" id="I0IRA7"/>
<dbReference type="STRING" id="1162668.LFE_2133"/>
<name>I0IRA7_LEPFC</name>